<dbReference type="AlphaFoldDB" id="A0A0C9RRK3"/>
<feature type="non-terminal residue" evidence="1">
    <location>
        <position position="91"/>
    </location>
</feature>
<protein>
    <submittedName>
        <fullName evidence="1">Uncharacterized protein</fullName>
    </submittedName>
</protein>
<reference evidence="1" key="1">
    <citation type="journal article" date="2015" name="PLoS ONE">
        <title>An Insight into the Sialome of the Lone Star Tick, Amblyomma americanum, with a Glimpse on Its Time Dependent Gene Expression.</title>
        <authorList>
            <person name="Karim S."/>
            <person name="Ribeiro J.M."/>
        </authorList>
    </citation>
    <scope>NUCLEOTIDE SEQUENCE</scope>
    <source>
        <tissue evidence="1">Salivary gland</tissue>
    </source>
</reference>
<accession>A0A0C9RRK3</accession>
<name>A0A0C9RRK3_AMBAM</name>
<feature type="non-terminal residue" evidence="1">
    <location>
        <position position="1"/>
    </location>
</feature>
<dbReference type="EMBL" id="GBZX01002884">
    <property type="protein sequence ID" value="JAG89856.1"/>
    <property type="molecule type" value="mRNA"/>
</dbReference>
<evidence type="ECO:0000313" key="1">
    <source>
        <dbReference type="EMBL" id="JAG89856.1"/>
    </source>
</evidence>
<sequence length="91" mass="10157">GDKNTVADALSRMPLPGRVEEEEEETVCVVSTCITHEEFVIETMQDPLLQQVIKWVTSAWPAVKMLPAEAVPFYRVQTELSVVGDLLLRGD</sequence>
<proteinExistence type="evidence at transcript level"/>
<organism evidence="1">
    <name type="scientific">Amblyomma americanum</name>
    <name type="common">Lone star tick</name>
    <dbReference type="NCBI Taxonomy" id="6943"/>
    <lineage>
        <taxon>Eukaryota</taxon>
        <taxon>Metazoa</taxon>
        <taxon>Ecdysozoa</taxon>
        <taxon>Arthropoda</taxon>
        <taxon>Chelicerata</taxon>
        <taxon>Arachnida</taxon>
        <taxon>Acari</taxon>
        <taxon>Parasitiformes</taxon>
        <taxon>Ixodida</taxon>
        <taxon>Ixodoidea</taxon>
        <taxon>Ixodidae</taxon>
        <taxon>Amblyomminae</taxon>
        <taxon>Amblyomma</taxon>
    </lineage>
</organism>